<evidence type="ECO:0000313" key="2">
    <source>
        <dbReference type="EMBL" id="KAK1133585.1"/>
    </source>
</evidence>
<organism evidence="2 3">
    <name type="scientific">Melipona bicolor</name>
    <dbReference type="NCBI Taxonomy" id="60889"/>
    <lineage>
        <taxon>Eukaryota</taxon>
        <taxon>Metazoa</taxon>
        <taxon>Ecdysozoa</taxon>
        <taxon>Arthropoda</taxon>
        <taxon>Hexapoda</taxon>
        <taxon>Insecta</taxon>
        <taxon>Pterygota</taxon>
        <taxon>Neoptera</taxon>
        <taxon>Endopterygota</taxon>
        <taxon>Hymenoptera</taxon>
        <taxon>Apocrita</taxon>
        <taxon>Aculeata</taxon>
        <taxon>Apoidea</taxon>
        <taxon>Anthophila</taxon>
        <taxon>Apidae</taxon>
        <taxon>Melipona</taxon>
    </lineage>
</organism>
<reference evidence="2" key="1">
    <citation type="submission" date="2021-10" db="EMBL/GenBank/DDBJ databases">
        <title>Melipona bicolor Genome sequencing and assembly.</title>
        <authorList>
            <person name="Araujo N.S."/>
            <person name="Arias M.C."/>
        </authorList>
    </citation>
    <scope>NUCLEOTIDE SEQUENCE</scope>
    <source>
        <strain evidence="2">USP_2M_L1-L4_2017</strain>
        <tissue evidence="2">Whole body</tissue>
    </source>
</reference>
<name>A0AA40G9G7_9HYME</name>
<dbReference type="AlphaFoldDB" id="A0AA40G9G7"/>
<dbReference type="Proteomes" id="UP001177670">
    <property type="component" value="Unassembled WGS sequence"/>
</dbReference>
<keyword evidence="3" id="KW-1185">Reference proteome</keyword>
<evidence type="ECO:0000313" key="3">
    <source>
        <dbReference type="Proteomes" id="UP001177670"/>
    </source>
</evidence>
<protein>
    <submittedName>
        <fullName evidence="2">Uncharacterized protein</fullName>
    </submittedName>
</protein>
<feature type="region of interest" description="Disordered" evidence="1">
    <location>
        <begin position="1"/>
        <end position="24"/>
    </location>
</feature>
<accession>A0AA40G9G7</accession>
<proteinExistence type="predicted"/>
<comment type="caution">
    <text evidence="2">The sequence shown here is derived from an EMBL/GenBank/DDBJ whole genome shotgun (WGS) entry which is preliminary data.</text>
</comment>
<sequence length="196" mass="21251">MNAGTSTPEKGGEREEEEDSSSLMALPVNNQDQTMTCENIYYALVVIAEEYPRNNAMIVHSDFTSAINLKFIIRRVKPPLVRALAPACTLRCYNGEAYLTASTGEGGVIVSDAERTKRFCSEIDLATGLVACFVGDLFVRNEAFCFEVVANSVPPSRSIGSFARTSQVTSLDLAGRTSQVTRGECNAVSEASIFRS</sequence>
<gene>
    <name evidence="2" type="ORF">K0M31_011385</name>
</gene>
<dbReference type="EMBL" id="JAHYIQ010000003">
    <property type="protein sequence ID" value="KAK1133585.1"/>
    <property type="molecule type" value="Genomic_DNA"/>
</dbReference>
<evidence type="ECO:0000256" key="1">
    <source>
        <dbReference type="SAM" id="MobiDB-lite"/>
    </source>
</evidence>